<evidence type="ECO:0000256" key="5">
    <source>
        <dbReference type="ARBA" id="ARBA00022519"/>
    </source>
</evidence>
<dbReference type="EMBL" id="LAZR01012526">
    <property type="protein sequence ID" value="KKM26373.1"/>
    <property type="molecule type" value="Genomic_DNA"/>
</dbReference>
<keyword evidence="4" id="KW-1003">Cell membrane</keyword>
<sequence>MISYHYLALNREGRKTKGMIEANSTKEAFAQLRPRGLTIISLKKKHGLSSFSRENSTHTGKLFVFRVKNKEIIIFLRQFATLIIGGLPVVQALDVMIRQTNHAVLKEGIVQVKKDVEAGMPLSEAMAKHPRIFSSFIHNMVRAGEAGGVLNTVLNRLTGYLESMENIAQRVKAALRYPVFVMLMALGLIGALVFLVLPEMQSLFQDSFQAELPLITQVILDLSDFVRTRFYFVILIIGALGFVYYYLAKKYDRVAYLIDMLKLKIPVIGKLYHRICLSRFTRTLAILFNSGVPILDSLDMTAKTSGNKVIEKAIMEAKSSLKEGETIAEPLSNCPIFPPMVVSMISVGEKTGALDQMLNKISDFYDHEIETTVDSLASLIEPLL</sequence>
<evidence type="ECO:0000313" key="11">
    <source>
        <dbReference type="EMBL" id="KKM26373.1"/>
    </source>
</evidence>
<dbReference type="InterPro" id="IPR001992">
    <property type="entry name" value="T2SS_GspF/T4SS_PilC_CS"/>
</dbReference>
<feature type="transmembrane region" description="Helical" evidence="9">
    <location>
        <begin position="230"/>
        <end position="247"/>
    </location>
</feature>
<dbReference type="PRINTS" id="PR00812">
    <property type="entry name" value="BCTERIALGSPF"/>
</dbReference>
<evidence type="ECO:0000256" key="8">
    <source>
        <dbReference type="ARBA" id="ARBA00023136"/>
    </source>
</evidence>
<name>A0A0F9KW76_9ZZZZ</name>
<feature type="non-terminal residue" evidence="11">
    <location>
        <position position="384"/>
    </location>
</feature>
<comment type="subcellular location">
    <subcellularLocation>
        <location evidence="1">Cell inner membrane</location>
        <topology evidence="1">Multi-pass membrane protein</topology>
    </subcellularLocation>
</comment>
<dbReference type="GO" id="GO:0005886">
    <property type="term" value="C:plasma membrane"/>
    <property type="evidence" value="ECO:0007669"/>
    <property type="project" value="UniProtKB-SubCell"/>
</dbReference>
<keyword evidence="5" id="KW-0997">Cell inner membrane</keyword>
<keyword evidence="8 9" id="KW-0472">Membrane</keyword>
<dbReference type="GO" id="GO:0009306">
    <property type="term" value="P:protein secretion"/>
    <property type="evidence" value="ECO:0007669"/>
    <property type="project" value="InterPro"/>
</dbReference>
<keyword evidence="6 9" id="KW-0812">Transmembrane</keyword>
<evidence type="ECO:0000256" key="1">
    <source>
        <dbReference type="ARBA" id="ARBA00004429"/>
    </source>
</evidence>
<evidence type="ECO:0000259" key="10">
    <source>
        <dbReference type="Pfam" id="PF00482"/>
    </source>
</evidence>
<dbReference type="Gene3D" id="1.20.81.30">
    <property type="entry name" value="Type II secretion system (T2SS), domain F"/>
    <property type="match status" value="2"/>
</dbReference>
<dbReference type="AlphaFoldDB" id="A0A0F9KW76"/>
<dbReference type="PROSITE" id="PS00874">
    <property type="entry name" value="T2SP_F"/>
    <property type="match status" value="1"/>
</dbReference>
<dbReference type="FunFam" id="1.20.81.30:FF:000001">
    <property type="entry name" value="Type II secretion system protein F"/>
    <property type="match status" value="2"/>
</dbReference>
<gene>
    <name evidence="11" type="ORF">LCGC14_1585420</name>
</gene>
<evidence type="ECO:0000256" key="6">
    <source>
        <dbReference type="ARBA" id="ARBA00022692"/>
    </source>
</evidence>
<evidence type="ECO:0000256" key="3">
    <source>
        <dbReference type="ARBA" id="ARBA00022448"/>
    </source>
</evidence>
<keyword evidence="7 9" id="KW-1133">Transmembrane helix</keyword>
<keyword evidence="3" id="KW-0813">Transport</keyword>
<proteinExistence type="inferred from homology"/>
<comment type="caution">
    <text evidence="11">The sequence shown here is derived from an EMBL/GenBank/DDBJ whole genome shotgun (WGS) entry which is preliminary data.</text>
</comment>
<feature type="domain" description="Type II secretion system protein GspF" evidence="10">
    <location>
        <begin position="75"/>
        <end position="198"/>
    </location>
</feature>
<reference evidence="11" key="1">
    <citation type="journal article" date="2015" name="Nature">
        <title>Complex archaea that bridge the gap between prokaryotes and eukaryotes.</title>
        <authorList>
            <person name="Spang A."/>
            <person name="Saw J.H."/>
            <person name="Jorgensen S.L."/>
            <person name="Zaremba-Niedzwiedzka K."/>
            <person name="Martijn J."/>
            <person name="Lind A.E."/>
            <person name="van Eijk R."/>
            <person name="Schleper C."/>
            <person name="Guy L."/>
            <person name="Ettema T.J."/>
        </authorList>
    </citation>
    <scope>NUCLEOTIDE SEQUENCE</scope>
</reference>
<dbReference type="InterPro" id="IPR042094">
    <property type="entry name" value="T2SS_GspF_sf"/>
</dbReference>
<dbReference type="PANTHER" id="PTHR30012:SF0">
    <property type="entry name" value="TYPE II SECRETION SYSTEM PROTEIN F-RELATED"/>
    <property type="match status" value="1"/>
</dbReference>
<organism evidence="11">
    <name type="scientific">marine sediment metagenome</name>
    <dbReference type="NCBI Taxonomy" id="412755"/>
    <lineage>
        <taxon>unclassified sequences</taxon>
        <taxon>metagenomes</taxon>
        <taxon>ecological metagenomes</taxon>
    </lineage>
</organism>
<evidence type="ECO:0000256" key="9">
    <source>
        <dbReference type="SAM" id="Phobius"/>
    </source>
</evidence>
<evidence type="ECO:0000256" key="7">
    <source>
        <dbReference type="ARBA" id="ARBA00022989"/>
    </source>
</evidence>
<protein>
    <recommendedName>
        <fullName evidence="10">Type II secretion system protein GspF domain-containing protein</fullName>
    </recommendedName>
</protein>
<evidence type="ECO:0000256" key="4">
    <source>
        <dbReference type="ARBA" id="ARBA00022475"/>
    </source>
</evidence>
<comment type="similarity">
    <text evidence="2">Belongs to the GSP F family.</text>
</comment>
<dbReference type="PANTHER" id="PTHR30012">
    <property type="entry name" value="GENERAL SECRETION PATHWAY PROTEIN"/>
    <property type="match status" value="1"/>
</dbReference>
<evidence type="ECO:0000256" key="2">
    <source>
        <dbReference type="ARBA" id="ARBA00005745"/>
    </source>
</evidence>
<feature type="transmembrane region" description="Helical" evidence="9">
    <location>
        <begin position="177"/>
        <end position="197"/>
    </location>
</feature>
<accession>A0A0F9KW76</accession>
<dbReference type="InterPro" id="IPR003004">
    <property type="entry name" value="GspF/PilC"/>
</dbReference>
<dbReference type="InterPro" id="IPR018076">
    <property type="entry name" value="T2SS_GspF_dom"/>
</dbReference>
<feature type="domain" description="Type II secretion system protein GspF" evidence="10">
    <location>
        <begin position="280"/>
        <end position="384"/>
    </location>
</feature>
<dbReference type="Pfam" id="PF00482">
    <property type="entry name" value="T2SSF"/>
    <property type="match status" value="2"/>
</dbReference>